<dbReference type="RefSeq" id="WP_097166109.1">
    <property type="nucleotide sequence ID" value="NZ_CP028129.1"/>
</dbReference>
<evidence type="ECO:0000313" key="1">
    <source>
        <dbReference type="EMBL" id="PPH77686.1"/>
    </source>
</evidence>
<gene>
    <name evidence="1" type="ORF">C5C40_06735</name>
</gene>
<dbReference type="EMBL" id="PSVT01000010">
    <property type="protein sequence ID" value="PPH77686.1"/>
    <property type="molecule type" value="Genomic_DNA"/>
</dbReference>
<dbReference type="GeneID" id="49821747"/>
<accession>A0ABX5ADS2</accession>
<name>A0ABX5ADS2_RATRA</name>
<evidence type="ECO:0000313" key="2">
    <source>
        <dbReference type="Proteomes" id="UP000239698"/>
    </source>
</evidence>
<reference evidence="1 2" key="1">
    <citation type="submission" date="2018-02" db="EMBL/GenBank/DDBJ databases">
        <title>Bacteriophage NCPPB3778 and a type I-E CRISPR drive the evolution of the US Biological Select Agent, Rathayibacter toxicus.</title>
        <authorList>
            <person name="Davis E.W.II."/>
            <person name="Tabima J.F."/>
            <person name="Weisberg A.J."/>
            <person name="Lopes L.D."/>
            <person name="Wiseman M.S."/>
            <person name="Wiseman M.S."/>
            <person name="Pupko T."/>
            <person name="Belcher M.S."/>
            <person name="Sechler A.J."/>
            <person name="Tancos M.A."/>
            <person name="Schroeder B.K."/>
            <person name="Murray T.D."/>
            <person name="Luster D.G."/>
            <person name="Schneider W.L."/>
            <person name="Rogers E."/>
            <person name="Andreote F.D."/>
            <person name="Grunwald N.J."/>
            <person name="Putnam M.L."/>
            <person name="Chang J.H."/>
        </authorList>
    </citation>
    <scope>NUCLEOTIDE SEQUENCE [LARGE SCALE GENOMIC DNA]</scope>
    <source>
        <strain evidence="1 2">AY1D6</strain>
    </source>
</reference>
<proteinExistence type="predicted"/>
<sequence length="106" mass="11930">MSGTRVQRAQPLVRLDDELDRMEYDRSVVFHDLEAHARRLPQEWDTDVRPDDTWLEDCVEPVIAGVAVPELSGRRAALRIECWAPDGGTPALEGSWGDSQTWRGSG</sequence>
<organism evidence="1 2">
    <name type="scientific">Rathayibacter rathayi</name>
    <name type="common">Corynebacterium rathayi</name>
    <dbReference type="NCBI Taxonomy" id="33887"/>
    <lineage>
        <taxon>Bacteria</taxon>
        <taxon>Bacillati</taxon>
        <taxon>Actinomycetota</taxon>
        <taxon>Actinomycetes</taxon>
        <taxon>Micrococcales</taxon>
        <taxon>Microbacteriaceae</taxon>
        <taxon>Rathayibacter</taxon>
    </lineage>
</organism>
<comment type="caution">
    <text evidence="1">The sequence shown here is derived from an EMBL/GenBank/DDBJ whole genome shotgun (WGS) entry which is preliminary data.</text>
</comment>
<dbReference type="Proteomes" id="UP000239698">
    <property type="component" value="Unassembled WGS sequence"/>
</dbReference>
<protein>
    <submittedName>
        <fullName evidence="1">Uncharacterized protein</fullName>
    </submittedName>
</protein>
<keyword evidence="2" id="KW-1185">Reference proteome</keyword>